<reference evidence="11 12" key="1">
    <citation type="submission" date="2016-05" db="EMBL/GenBank/DDBJ databases">
        <title>Nuclear genome of Blastocystis sp. subtype 1 NandII.</title>
        <authorList>
            <person name="Gentekaki E."/>
            <person name="Curtis B."/>
            <person name="Stairs C."/>
            <person name="Eme L."/>
            <person name="Herman E."/>
            <person name="Klimes V."/>
            <person name="Arias M.C."/>
            <person name="Elias M."/>
            <person name="Hilliou F."/>
            <person name="Klute M."/>
            <person name="Malik S.-B."/>
            <person name="Pightling A."/>
            <person name="Rachubinski R."/>
            <person name="Salas D."/>
            <person name="Schlacht A."/>
            <person name="Suga H."/>
            <person name="Archibald J."/>
            <person name="Ball S.G."/>
            <person name="Clark G."/>
            <person name="Dacks J."/>
            <person name="Van Der Giezen M."/>
            <person name="Tsaousis A."/>
            <person name="Roger A."/>
        </authorList>
    </citation>
    <scope>NUCLEOTIDE SEQUENCE [LARGE SCALE GENOMIC DNA]</scope>
    <source>
        <strain evidence="12">ATCC 50177 / NandII</strain>
    </source>
</reference>
<dbReference type="InterPro" id="IPR006822">
    <property type="entry name" value="Coatomer_esu"/>
</dbReference>
<evidence type="ECO:0000256" key="7">
    <source>
        <dbReference type="ARBA" id="ARBA00022927"/>
    </source>
</evidence>
<comment type="subcellular location">
    <subcellularLocation>
        <location evidence="2">Cytoplasmic vesicle</location>
        <location evidence="2">COPI-coated vesicle membrane</location>
        <topology evidence="2">Peripheral membrane protein</topology>
        <orientation evidence="2">Cytoplasmic side</orientation>
    </subcellularLocation>
    <subcellularLocation>
        <location evidence="1">Golgi apparatus membrane</location>
        <topology evidence="1">Peripheral membrane protein</topology>
        <orientation evidence="1">Cytoplasmic side</orientation>
    </subcellularLocation>
</comment>
<accession>A0A196S921</accession>
<dbReference type="GO" id="GO:0000139">
    <property type="term" value="C:Golgi membrane"/>
    <property type="evidence" value="ECO:0007669"/>
    <property type="project" value="UniProtKB-SubCell"/>
</dbReference>
<dbReference type="GO" id="GO:0006891">
    <property type="term" value="P:intra-Golgi vesicle-mediated transport"/>
    <property type="evidence" value="ECO:0007669"/>
    <property type="project" value="TreeGrafter"/>
</dbReference>
<keyword evidence="6" id="KW-0931">ER-Golgi transport</keyword>
<evidence type="ECO:0000313" key="11">
    <source>
        <dbReference type="EMBL" id="OAO13550.1"/>
    </source>
</evidence>
<comment type="caution">
    <text evidence="11">The sequence shown here is derived from an EMBL/GenBank/DDBJ whole genome shotgun (WGS) entry which is preliminary data.</text>
</comment>
<evidence type="ECO:0000256" key="9">
    <source>
        <dbReference type="ARBA" id="ARBA00023136"/>
    </source>
</evidence>
<dbReference type="GO" id="GO:0006888">
    <property type="term" value="P:endoplasmic reticulum to Golgi vesicle-mediated transport"/>
    <property type="evidence" value="ECO:0007669"/>
    <property type="project" value="TreeGrafter"/>
</dbReference>
<evidence type="ECO:0000256" key="8">
    <source>
        <dbReference type="ARBA" id="ARBA00023034"/>
    </source>
</evidence>
<evidence type="ECO:0000256" key="1">
    <source>
        <dbReference type="ARBA" id="ARBA00004255"/>
    </source>
</evidence>
<dbReference type="Gene3D" id="1.25.40.10">
    <property type="entry name" value="Tetratricopeptide repeat domain"/>
    <property type="match status" value="1"/>
</dbReference>
<protein>
    <submittedName>
        <fullName evidence="11">Epsilon coatomer</fullName>
    </submittedName>
</protein>
<sequence length="299" mass="34110">MSSPDRLYMVRSQFYIANFETCIQEANRVTTTNEAENLEKTYFVYRSMICLGQYSQVLEQIRNSPTMTNELKAIALLAQYFAEPEKRADVVQQVALLLNDEMGSSPLVRIIACTVYNNENDYDHAYTAVQNADSLEELSVLVYTLVRMNRPDKASEVYAKMCKIDEDHVLSQLAKTWINANGVGMKENTYIYRELMDKLNESAMLVNNYLLSDLRSDDHVADPAQVEKCFSGLMDEYGKDPKNPVVLRNLVVVMSIMHKPEEEIGKYLGELEAVCPADTMVTTVKNMSARLQQLEKEYV</sequence>
<dbReference type="GO" id="GO:0030126">
    <property type="term" value="C:COPI vesicle coat"/>
    <property type="evidence" value="ECO:0007669"/>
    <property type="project" value="TreeGrafter"/>
</dbReference>
<name>A0A196S921_BLAHN</name>
<keyword evidence="9" id="KW-0472">Membrane</keyword>
<evidence type="ECO:0000256" key="4">
    <source>
        <dbReference type="ARBA" id="ARBA00022448"/>
    </source>
</evidence>
<keyword evidence="8" id="KW-0333">Golgi apparatus</keyword>
<gene>
    <name evidence="11" type="ORF">AV274_4746</name>
</gene>
<dbReference type="Proteomes" id="UP000078348">
    <property type="component" value="Unassembled WGS sequence"/>
</dbReference>
<dbReference type="EMBL" id="LXWW01000373">
    <property type="protein sequence ID" value="OAO13550.1"/>
    <property type="molecule type" value="Genomic_DNA"/>
</dbReference>
<dbReference type="OrthoDB" id="310217at2759"/>
<evidence type="ECO:0000313" key="12">
    <source>
        <dbReference type="Proteomes" id="UP000078348"/>
    </source>
</evidence>
<dbReference type="Pfam" id="PF04733">
    <property type="entry name" value="Coatomer_E"/>
    <property type="match status" value="1"/>
</dbReference>
<dbReference type="STRING" id="478820.A0A196S921"/>
<evidence type="ECO:0000256" key="6">
    <source>
        <dbReference type="ARBA" id="ARBA00022892"/>
    </source>
</evidence>
<dbReference type="InterPro" id="IPR011990">
    <property type="entry name" value="TPR-like_helical_dom_sf"/>
</dbReference>
<keyword evidence="4" id="KW-0813">Transport</keyword>
<evidence type="ECO:0000256" key="10">
    <source>
        <dbReference type="ARBA" id="ARBA00023329"/>
    </source>
</evidence>
<evidence type="ECO:0000256" key="3">
    <source>
        <dbReference type="ARBA" id="ARBA00008827"/>
    </source>
</evidence>
<keyword evidence="5" id="KW-0963">Cytoplasm</keyword>
<dbReference type="PANTHER" id="PTHR10805:SF0">
    <property type="entry name" value="COATOMER SUBUNIT EPSILON"/>
    <property type="match status" value="1"/>
</dbReference>
<organism evidence="11 12">
    <name type="scientific">Blastocystis sp. subtype 1 (strain ATCC 50177 / NandII)</name>
    <dbReference type="NCBI Taxonomy" id="478820"/>
    <lineage>
        <taxon>Eukaryota</taxon>
        <taxon>Sar</taxon>
        <taxon>Stramenopiles</taxon>
        <taxon>Bigyra</taxon>
        <taxon>Opalozoa</taxon>
        <taxon>Opalinata</taxon>
        <taxon>Blastocystidae</taxon>
        <taxon>Blastocystis</taxon>
    </lineage>
</organism>
<dbReference type="GO" id="GO:0015031">
    <property type="term" value="P:protein transport"/>
    <property type="evidence" value="ECO:0007669"/>
    <property type="project" value="UniProtKB-KW"/>
</dbReference>
<keyword evidence="7" id="KW-0653">Protein transport</keyword>
<proteinExistence type="inferred from homology"/>
<evidence type="ECO:0000256" key="5">
    <source>
        <dbReference type="ARBA" id="ARBA00022490"/>
    </source>
</evidence>
<evidence type="ECO:0000256" key="2">
    <source>
        <dbReference type="ARBA" id="ARBA00004347"/>
    </source>
</evidence>
<dbReference type="GO" id="GO:0006890">
    <property type="term" value="P:retrograde vesicle-mediated transport, Golgi to endoplasmic reticulum"/>
    <property type="evidence" value="ECO:0007669"/>
    <property type="project" value="InterPro"/>
</dbReference>
<comment type="similarity">
    <text evidence="3">Belongs to the COPE family.</text>
</comment>
<dbReference type="GO" id="GO:0005198">
    <property type="term" value="F:structural molecule activity"/>
    <property type="evidence" value="ECO:0007669"/>
    <property type="project" value="InterPro"/>
</dbReference>
<keyword evidence="10" id="KW-0968">Cytoplasmic vesicle</keyword>
<dbReference type="AlphaFoldDB" id="A0A196S921"/>
<keyword evidence="12" id="KW-1185">Reference proteome</keyword>
<dbReference type="PANTHER" id="PTHR10805">
    <property type="entry name" value="COATOMER SUBUNIT EPSILON"/>
    <property type="match status" value="1"/>
</dbReference>